<evidence type="ECO:0000313" key="23">
    <source>
        <dbReference type="EMBL" id="KAG7170468.1"/>
    </source>
</evidence>
<dbReference type="PANTHER" id="PTHR46420:SF1">
    <property type="entry name" value="BETA-1,4-GLUCURONYLTRANSFERASE 1"/>
    <property type="match status" value="1"/>
</dbReference>
<proteinExistence type="inferred from homology"/>
<dbReference type="GO" id="GO:0015020">
    <property type="term" value="F:glucuronosyltransferase activity"/>
    <property type="evidence" value="ECO:0007669"/>
    <property type="project" value="InterPro"/>
</dbReference>
<dbReference type="GO" id="GO:0035269">
    <property type="term" value="P:protein O-linked glycosylation via mannose"/>
    <property type="evidence" value="ECO:0007669"/>
    <property type="project" value="TreeGrafter"/>
</dbReference>
<keyword evidence="7" id="KW-0808">Transferase</keyword>
<evidence type="ECO:0000256" key="4">
    <source>
        <dbReference type="ARBA" id="ARBA00008539"/>
    </source>
</evidence>
<gene>
    <name evidence="23" type="primary">B4gat1-L3</name>
    <name evidence="23" type="ORF">Hamer_G018955</name>
</gene>
<dbReference type="UniPathway" id="UPA00378"/>
<evidence type="ECO:0000256" key="6">
    <source>
        <dbReference type="ARBA" id="ARBA00022676"/>
    </source>
</evidence>
<comment type="cofactor">
    <cofactor evidence="1">
        <name>Mn(2+)</name>
        <dbReference type="ChEBI" id="CHEBI:29035"/>
    </cofactor>
</comment>
<evidence type="ECO:0000256" key="12">
    <source>
        <dbReference type="ARBA" id="ARBA00023034"/>
    </source>
</evidence>
<evidence type="ECO:0000256" key="2">
    <source>
        <dbReference type="ARBA" id="ARBA00004323"/>
    </source>
</evidence>
<dbReference type="EMBL" id="JAHLQT010014098">
    <property type="protein sequence ID" value="KAG7170468.1"/>
    <property type="molecule type" value="Genomic_DNA"/>
</dbReference>
<keyword evidence="6" id="KW-0328">Glycosyltransferase</keyword>
<evidence type="ECO:0000256" key="3">
    <source>
        <dbReference type="ARBA" id="ARBA00004922"/>
    </source>
</evidence>
<evidence type="ECO:0000256" key="11">
    <source>
        <dbReference type="ARBA" id="ARBA00022989"/>
    </source>
</evidence>
<keyword evidence="14" id="KW-0325">Glycoprotein</keyword>
<dbReference type="GO" id="GO:0000139">
    <property type="term" value="C:Golgi membrane"/>
    <property type="evidence" value="ECO:0007669"/>
    <property type="project" value="UniProtKB-SubCell"/>
</dbReference>
<evidence type="ECO:0000256" key="18">
    <source>
        <dbReference type="ARBA" id="ARBA00032181"/>
    </source>
</evidence>
<comment type="subcellular location">
    <subcellularLocation>
        <location evidence="2">Golgi apparatus membrane</location>
        <topology evidence="2">Single-pass type II membrane protein</topology>
    </subcellularLocation>
</comment>
<evidence type="ECO:0000256" key="20">
    <source>
        <dbReference type="ARBA" id="ARBA00047852"/>
    </source>
</evidence>
<dbReference type="AlphaFoldDB" id="A0A8J5N059"/>
<evidence type="ECO:0000256" key="22">
    <source>
        <dbReference type="SAM" id="Phobius"/>
    </source>
</evidence>
<keyword evidence="15" id="KW-0464">Manganese</keyword>
<evidence type="ECO:0000256" key="15">
    <source>
        <dbReference type="ARBA" id="ARBA00023211"/>
    </source>
</evidence>
<keyword evidence="10" id="KW-0735">Signal-anchor</keyword>
<keyword evidence="8 22" id="KW-0812">Transmembrane</keyword>
<evidence type="ECO:0000256" key="21">
    <source>
        <dbReference type="SAM" id="MobiDB-lite"/>
    </source>
</evidence>
<keyword evidence="13 22" id="KW-0472">Membrane</keyword>
<evidence type="ECO:0000256" key="8">
    <source>
        <dbReference type="ARBA" id="ARBA00022692"/>
    </source>
</evidence>
<protein>
    <recommendedName>
        <fullName evidence="5">Beta-1,4-glucuronyltransferase 1</fullName>
    </recommendedName>
    <alternativeName>
        <fullName evidence="16">I-beta-1,3-N-acetylglucosaminyltransferase</fullName>
    </alternativeName>
    <alternativeName>
        <fullName evidence="19">N-acetyllactosaminide beta-1,3-N-acetylglucosaminyltransferase</fullName>
    </alternativeName>
    <alternativeName>
        <fullName evidence="17">Poly-N-acetyllactosamine extension enzyme</fullName>
    </alternativeName>
    <alternativeName>
        <fullName evidence="18">UDP-GlcNAc:betaGal beta-1,3-N-acetylglucosaminyltransferase 1</fullName>
    </alternativeName>
</protein>
<evidence type="ECO:0000313" key="24">
    <source>
        <dbReference type="Proteomes" id="UP000747542"/>
    </source>
</evidence>
<comment type="catalytic activity">
    <reaction evidence="20">
        <text>3-O-[beta-D-Xyl-(1-&gt;4)-Rib-ol-P-Rib-ol-P-3-beta-D-GalNAc-(1-&gt;3)-beta-D-GlcNAc-(1-&gt;4)-(O-6-P-alpha-D-Man)]-Thr-[protein] + UDP-alpha-D-glucuronate = 3-O-[beta-D-GlcA-(1-&gt;3)-beta-D-Xyl-(1-&gt;4)-Rib-ol-P-Rib-ol-P-3-beta-D-GalNAc-(1-&gt;3)-beta-D-GlcNAc-(1-&gt;4)-(O-6-P-alpha-D-Man)]-Thr-[protein] + UDP + H(+)</text>
        <dbReference type="Rhea" id="RHEA:46860"/>
        <dbReference type="Rhea" id="RHEA-COMP:15023"/>
        <dbReference type="Rhea" id="RHEA-COMP:17482"/>
        <dbReference type="ChEBI" id="CHEBI:15378"/>
        <dbReference type="ChEBI" id="CHEBI:58052"/>
        <dbReference type="ChEBI" id="CHEBI:58223"/>
        <dbReference type="ChEBI" id="CHEBI:142405"/>
        <dbReference type="ChEBI" id="CHEBI:177336"/>
    </reaction>
</comment>
<feature type="transmembrane region" description="Helical" evidence="22">
    <location>
        <begin position="12"/>
        <end position="35"/>
    </location>
</feature>
<evidence type="ECO:0000256" key="17">
    <source>
        <dbReference type="ARBA" id="ARBA00032175"/>
    </source>
</evidence>
<evidence type="ECO:0000256" key="10">
    <source>
        <dbReference type="ARBA" id="ARBA00022968"/>
    </source>
</evidence>
<name>A0A8J5N059_HOMAM</name>
<dbReference type="InterPro" id="IPR043189">
    <property type="entry name" value="B4GAT1"/>
</dbReference>
<keyword evidence="11 22" id="KW-1133">Transmembrane helix</keyword>
<feature type="non-terminal residue" evidence="23">
    <location>
        <position position="467"/>
    </location>
</feature>
<evidence type="ECO:0000256" key="9">
    <source>
        <dbReference type="ARBA" id="ARBA00022723"/>
    </source>
</evidence>
<evidence type="ECO:0000256" key="14">
    <source>
        <dbReference type="ARBA" id="ARBA00023180"/>
    </source>
</evidence>
<comment type="pathway">
    <text evidence="3">Protein modification; protein glycosylation.</text>
</comment>
<comment type="similarity">
    <text evidence="4">Belongs to the glycosyltransferase 49 family.</text>
</comment>
<evidence type="ECO:0000256" key="13">
    <source>
        <dbReference type="ARBA" id="ARBA00023136"/>
    </source>
</evidence>
<dbReference type="PANTHER" id="PTHR46420">
    <property type="entry name" value="BETA-1,4-GLUCURONYLTRANSFERASE 1"/>
    <property type="match status" value="1"/>
</dbReference>
<dbReference type="Pfam" id="PF13896">
    <property type="entry name" value="Glyco_transf_49"/>
    <property type="match status" value="1"/>
</dbReference>
<reference evidence="23" key="1">
    <citation type="journal article" date="2021" name="Sci. Adv.">
        <title>The American lobster genome reveals insights on longevity, neural, and immune adaptations.</title>
        <authorList>
            <person name="Polinski J.M."/>
            <person name="Zimin A.V."/>
            <person name="Clark K.F."/>
            <person name="Kohn A.B."/>
            <person name="Sadowski N."/>
            <person name="Timp W."/>
            <person name="Ptitsyn A."/>
            <person name="Khanna P."/>
            <person name="Romanova D.Y."/>
            <person name="Williams P."/>
            <person name="Greenwood S.J."/>
            <person name="Moroz L.L."/>
            <person name="Walt D.R."/>
            <person name="Bodnar A.G."/>
        </authorList>
    </citation>
    <scope>NUCLEOTIDE SEQUENCE</scope>
    <source>
        <strain evidence="23">GMGI-L3</strain>
    </source>
</reference>
<keyword evidence="12" id="KW-0333">Golgi apparatus</keyword>
<comment type="caution">
    <text evidence="23">The sequence shown here is derived from an EMBL/GenBank/DDBJ whole genome shotgun (WGS) entry which is preliminary data.</text>
</comment>
<dbReference type="Proteomes" id="UP000747542">
    <property type="component" value="Unassembled WGS sequence"/>
</dbReference>
<dbReference type="GO" id="GO:0046872">
    <property type="term" value="F:metal ion binding"/>
    <property type="evidence" value="ECO:0007669"/>
    <property type="project" value="UniProtKB-KW"/>
</dbReference>
<organism evidence="23 24">
    <name type="scientific">Homarus americanus</name>
    <name type="common">American lobster</name>
    <dbReference type="NCBI Taxonomy" id="6706"/>
    <lineage>
        <taxon>Eukaryota</taxon>
        <taxon>Metazoa</taxon>
        <taxon>Ecdysozoa</taxon>
        <taxon>Arthropoda</taxon>
        <taxon>Crustacea</taxon>
        <taxon>Multicrustacea</taxon>
        <taxon>Malacostraca</taxon>
        <taxon>Eumalacostraca</taxon>
        <taxon>Eucarida</taxon>
        <taxon>Decapoda</taxon>
        <taxon>Pleocyemata</taxon>
        <taxon>Astacidea</taxon>
        <taxon>Nephropoidea</taxon>
        <taxon>Nephropidae</taxon>
        <taxon>Homarus</taxon>
    </lineage>
</organism>
<keyword evidence="24" id="KW-1185">Reference proteome</keyword>
<evidence type="ECO:0000256" key="1">
    <source>
        <dbReference type="ARBA" id="ARBA00001936"/>
    </source>
</evidence>
<sequence>DVCQQLGSKKKFLLVNVLVVVLNAGLGILVNIAAFTNTSFRRHHYLTFPIDAGNVSLSTSPLGAGGVLPSAYGVMDSSGNYTTYAFVWPAQEWDVVTAESRVCLATQASVEHLFWVAWQAETWTGPMSVSIFVPGSDYAVAAAMVSYLRRCFPSVQERVSFHLVHTRTRPPRSSPHLEMLHLTCEEPEDSNNVLLSLRDKNEPRERRYPQNLMRNIARRACPCEYSITVDVDMLTPPYMADNLTGFLSGVRSGEPCWKCAFVVPVYELHNTVTYPPEDKMELLRLVLKGLARRFHLKVYVKNQGNSHLEKWEIEPRETDSGHYNILYNITTYQEFWEPIMVLPYTAPLFDERFIGYGFTRSSQVYEMHCRGFQFHVLDKAFLTHRDFQTTSNYPPTRLAQIEINKVRYQMFKRELHASLGLSPPSPLKGPPLRQQLLAHKSRSHHTTRISSPRKLPPADQSKTKEDH</sequence>
<evidence type="ECO:0000256" key="5">
    <source>
        <dbReference type="ARBA" id="ARBA00017962"/>
    </source>
</evidence>
<evidence type="ECO:0000256" key="16">
    <source>
        <dbReference type="ARBA" id="ARBA00030723"/>
    </source>
</evidence>
<feature type="region of interest" description="Disordered" evidence="21">
    <location>
        <begin position="421"/>
        <end position="467"/>
    </location>
</feature>
<evidence type="ECO:0000256" key="19">
    <source>
        <dbReference type="ARBA" id="ARBA00033291"/>
    </source>
</evidence>
<accession>A0A8J5N059</accession>
<evidence type="ECO:0000256" key="7">
    <source>
        <dbReference type="ARBA" id="ARBA00022679"/>
    </source>
</evidence>
<keyword evidence="9" id="KW-0479">Metal-binding</keyword>